<gene>
    <name evidence="1" type="ORF">Mal52_42010</name>
</gene>
<evidence type="ECO:0000313" key="1">
    <source>
        <dbReference type="EMBL" id="QDU45706.1"/>
    </source>
</evidence>
<accession>A0A517ZT93</accession>
<reference evidence="1 2" key="1">
    <citation type="submission" date="2019-02" db="EMBL/GenBank/DDBJ databases">
        <title>Deep-cultivation of Planctomycetes and their phenomic and genomic characterization uncovers novel biology.</title>
        <authorList>
            <person name="Wiegand S."/>
            <person name="Jogler M."/>
            <person name="Boedeker C."/>
            <person name="Pinto D."/>
            <person name="Vollmers J."/>
            <person name="Rivas-Marin E."/>
            <person name="Kohn T."/>
            <person name="Peeters S.H."/>
            <person name="Heuer A."/>
            <person name="Rast P."/>
            <person name="Oberbeckmann S."/>
            <person name="Bunk B."/>
            <person name="Jeske O."/>
            <person name="Meyerdierks A."/>
            <person name="Storesund J.E."/>
            <person name="Kallscheuer N."/>
            <person name="Luecker S."/>
            <person name="Lage O.M."/>
            <person name="Pohl T."/>
            <person name="Merkel B.J."/>
            <person name="Hornburger P."/>
            <person name="Mueller R.-W."/>
            <person name="Bruemmer F."/>
            <person name="Labrenz M."/>
            <person name="Spormann A.M."/>
            <person name="Op den Camp H."/>
            <person name="Overmann J."/>
            <person name="Amann R."/>
            <person name="Jetten M.S.M."/>
            <person name="Mascher T."/>
            <person name="Medema M.H."/>
            <person name="Devos D.P."/>
            <person name="Kaster A.-K."/>
            <person name="Ovreas L."/>
            <person name="Rohde M."/>
            <person name="Galperin M.Y."/>
            <person name="Jogler C."/>
        </authorList>
    </citation>
    <scope>NUCLEOTIDE SEQUENCE [LARGE SCALE GENOMIC DNA]</scope>
    <source>
        <strain evidence="1 2">Mal52</strain>
    </source>
</reference>
<dbReference type="KEGG" id="sdyn:Mal52_42010"/>
<dbReference type="Proteomes" id="UP000319383">
    <property type="component" value="Chromosome"/>
</dbReference>
<keyword evidence="2" id="KW-1185">Reference proteome</keyword>
<proteinExistence type="predicted"/>
<organism evidence="1 2">
    <name type="scientific">Symmachiella dynata</name>
    <dbReference type="NCBI Taxonomy" id="2527995"/>
    <lineage>
        <taxon>Bacteria</taxon>
        <taxon>Pseudomonadati</taxon>
        <taxon>Planctomycetota</taxon>
        <taxon>Planctomycetia</taxon>
        <taxon>Planctomycetales</taxon>
        <taxon>Planctomycetaceae</taxon>
        <taxon>Symmachiella</taxon>
    </lineage>
</organism>
<protein>
    <submittedName>
        <fullName evidence="1">Uncharacterized protein</fullName>
    </submittedName>
</protein>
<evidence type="ECO:0000313" key="2">
    <source>
        <dbReference type="Proteomes" id="UP000319383"/>
    </source>
</evidence>
<sequence>MCKFSQSRSATIGDNPVGVYKLNGEMPLIRNPAAITSLGSIVTTRAQCILPLRLAKSVKIAHYGDDERSHTAPKTT</sequence>
<name>A0A517ZT93_9PLAN</name>
<dbReference type="AlphaFoldDB" id="A0A517ZT93"/>
<dbReference type="EMBL" id="CP036276">
    <property type="protein sequence ID" value="QDU45706.1"/>
    <property type="molecule type" value="Genomic_DNA"/>
</dbReference>